<reference evidence="8 11" key="2">
    <citation type="submission" date="2017-12" db="EMBL/GenBank/DDBJ databases">
        <title>Draft Genome sequences of multiple microbial strains isolated from spacecraft associated surfaces.</title>
        <authorList>
            <person name="Seuylemezian A."/>
            <person name="Vaishampayan P."/>
            <person name="Venkateswaran K."/>
        </authorList>
    </citation>
    <scope>NUCLEOTIDE SEQUENCE [LARGE SCALE GENOMIC DNA]</scope>
    <source>
        <strain evidence="8 11">2P01AA</strain>
    </source>
</reference>
<dbReference type="RefSeq" id="WP_004653402.1">
    <property type="nucleotide sequence ID" value="NZ_CP158965.1"/>
</dbReference>
<dbReference type="Pfam" id="PF01810">
    <property type="entry name" value="LysE"/>
    <property type="match status" value="1"/>
</dbReference>
<feature type="transmembrane region" description="Helical" evidence="6">
    <location>
        <begin position="64"/>
        <end position="85"/>
    </location>
</feature>
<evidence type="ECO:0000313" key="11">
    <source>
        <dbReference type="Proteomes" id="UP000233553"/>
    </source>
</evidence>
<proteinExistence type="predicted"/>
<dbReference type="Proteomes" id="UP000430404">
    <property type="component" value="Unassembled WGS sequence"/>
</dbReference>
<evidence type="ECO:0000313" key="8">
    <source>
        <dbReference type="EMBL" id="PKF34912.1"/>
    </source>
</evidence>
<accession>A0A653K0L9</accession>
<dbReference type="AlphaFoldDB" id="A0A2N0WHK6"/>
<keyword evidence="3 6" id="KW-0812">Transmembrane</keyword>
<name>A0A2N0WHK6_9GAMM</name>
<dbReference type="EMBL" id="APOI01000014">
    <property type="protein sequence ID" value="ENU23978.1"/>
    <property type="molecule type" value="Genomic_DNA"/>
</dbReference>
<evidence type="ECO:0000313" key="7">
    <source>
        <dbReference type="EMBL" id="ENU23978.1"/>
    </source>
</evidence>
<comment type="subcellular location">
    <subcellularLocation>
        <location evidence="1">Cell membrane</location>
        <topology evidence="1">Multi-pass membrane protein</topology>
    </subcellularLocation>
</comment>
<sequence>MVSFLFIGLIITILLTPGPTNTLLASSGIQTGIKRSLKLIPAEVIGYFIAITTWGFLLESVSHYVPWLPPLIKLLSATFIIYLAIKLWITSTKELDLSQPLITSKALFVATLLNPKALLFASAIFPHTAWLNPHEYIVHMGTFLALITPIAFLWIAFGSILISNKISWLNQRNLQRSAAFVLTFFAMPLAYSAISSF</sequence>
<dbReference type="PANTHER" id="PTHR30086:SF20">
    <property type="entry name" value="ARGININE EXPORTER PROTEIN ARGO-RELATED"/>
    <property type="match status" value="1"/>
</dbReference>
<reference evidence="7 10" key="1">
    <citation type="submission" date="2013-02" db="EMBL/GenBank/DDBJ databases">
        <title>The Genome Sequence of Acinetobacter sp. NIPH 809.</title>
        <authorList>
            <consortium name="The Broad Institute Genome Sequencing Platform"/>
            <consortium name="The Broad Institute Genome Sequencing Center for Infectious Disease"/>
            <person name="Cerqueira G."/>
            <person name="Feldgarden M."/>
            <person name="Courvalin P."/>
            <person name="Perichon B."/>
            <person name="Grillot-Courvalin C."/>
            <person name="Clermont D."/>
            <person name="Rocha E."/>
            <person name="Yoon E.-J."/>
            <person name="Nemec A."/>
            <person name="Walker B."/>
            <person name="Young S.K."/>
            <person name="Zeng Q."/>
            <person name="Gargeya S."/>
            <person name="Fitzgerald M."/>
            <person name="Haas B."/>
            <person name="Abouelleil A."/>
            <person name="Alvarado L."/>
            <person name="Arachchi H.M."/>
            <person name="Berlin A.M."/>
            <person name="Chapman S.B."/>
            <person name="Dewar J."/>
            <person name="Goldberg J."/>
            <person name="Griggs A."/>
            <person name="Gujja S."/>
            <person name="Hansen M."/>
            <person name="Howarth C."/>
            <person name="Imamovic A."/>
            <person name="Larimer J."/>
            <person name="McCowan C."/>
            <person name="Murphy C."/>
            <person name="Neiman D."/>
            <person name="Pearson M."/>
            <person name="Priest M."/>
            <person name="Roberts A."/>
            <person name="Saif S."/>
            <person name="Shea T."/>
            <person name="Sisk P."/>
            <person name="Sykes S."/>
            <person name="Wortman J."/>
            <person name="Nusbaum C."/>
            <person name="Birren B."/>
        </authorList>
    </citation>
    <scope>NUCLEOTIDE SEQUENCE [LARGE SCALE GENOMIC DNA]</scope>
    <source>
        <strain evidence="7 10">NIPH 809</strain>
    </source>
</reference>
<keyword evidence="10" id="KW-1185">Reference proteome</keyword>
<evidence type="ECO:0000256" key="5">
    <source>
        <dbReference type="ARBA" id="ARBA00023136"/>
    </source>
</evidence>
<evidence type="ECO:0000256" key="4">
    <source>
        <dbReference type="ARBA" id="ARBA00022989"/>
    </source>
</evidence>
<feature type="transmembrane region" description="Helical" evidence="6">
    <location>
        <begin position="6"/>
        <end position="25"/>
    </location>
</feature>
<dbReference type="InterPro" id="IPR001123">
    <property type="entry name" value="LeuE-type"/>
</dbReference>
<feature type="transmembrane region" description="Helical" evidence="6">
    <location>
        <begin position="137"/>
        <end position="162"/>
    </location>
</feature>
<evidence type="ECO:0000256" key="6">
    <source>
        <dbReference type="SAM" id="Phobius"/>
    </source>
</evidence>
<evidence type="ECO:0000256" key="2">
    <source>
        <dbReference type="ARBA" id="ARBA00022475"/>
    </source>
</evidence>
<dbReference type="EMBL" id="PISJ01000010">
    <property type="protein sequence ID" value="PKF34912.1"/>
    <property type="molecule type" value="Genomic_DNA"/>
</dbReference>
<dbReference type="Proteomes" id="UP000013034">
    <property type="component" value="Unassembled WGS sequence"/>
</dbReference>
<reference evidence="9 12" key="3">
    <citation type="submission" date="2019-10" db="EMBL/GenBank/DDBJ databases">
        <authorList>
            <person name="Karimi E."/>
        </authorList>
    </citation>
    <scope>NUCLEOTIDE SEQUENCE [LARGE SCALE GENOMIC DNA]</scope>
    <source>
        <strain evidence="9">Acinetobacter sp. 8BE</strain>
    </source>
</reference>
<keyword evidence="5 6" id="KW-0472">Membrane</keyword>
<accession>A0A2N0WHK6</accession>
<dbReference type="EMBL" id="CABWKZ010000005">
    <property type="protein sequence ID" value="VXA54236.1"/>
    <property type="molecule type" value="Genomic_DNA"/>
</dbReference>
<protein>
    <submittedName>
        <fullName evidence="8">Multidrug transporter MatE</fullName>
    </submittedName>
</protein>
<evidence type="ECO:0000313" key="12">
    <source>
        <dbReference type="Proteomes" id="UP000430404"/>
    </source>
</evidence>
<feature type="transmembrane region" description="Helical" evidence="6">
    <location>
        <begin position="174"/>
        <end position="194"/>
    </location>
</feature>
<dbReference type="GO" id="GO:0033228">
    <property type="term" value="P:cysteine export across plasma membrane"/>
    <property type="evidence" value="ECO:0007669"/>
    <property type="project" value="TreeGrafter"/>
</dbReference>
<gene>
    <name evidence="9" type="ORF">ACI8B_130042</name>
    <name evidence="8" type="ORF">CW311_07055</name>
    <name evidence="7" type="ORF">F993_01294</name>
</gene>
<dbReference type="PANTHER" id="PTHR30086">
    <property type="entry name" value="ARGININE EXPORTER PROTEIN ARGO"/>
    <property type="match status" value="1"/>
</dbReference>
<dbReference type="Proteomes" id="UP000233553">
    <property type="component" value="Unassembled WGS sequence"/>
</dbReference>
<feature type="transmembrane region" description="Helical" evidence="6">
    <location>
        <begin position="37"/>
        <end position="58"/>
    </location>
</feature>
<dbReference type="GO" id="GO:0005886">
    <property type="term" value="C:plasma membrane"/>
    <property type="evidence" value="ECO:0007669"/>
    <property type="project" value="UniProtKB-SubCell"/>
</dbReference>
<feature type="transmembrane region" description="Helical" evidence="6">
    <location>
        <begin position="106"/>
        <end position="125"/>
    </location>
</feature>
<evidence type="ECO:0000313" key="9">
    <source>
        <dbReference type="EMBL" id="VXA54236.1"/>
    </source>
</evidence>
<evidence type="ECO:0000256" key="1">
    <source>
        <dbReference type="ARBA" id="ARBA00004651"/>
    </source>
</evidence>
<dbReference type="GO" id="GO:0015171">
    <property type="term" value="F:amino acid transmembrane transporter activity"/>
    <property type="evidence" value="ECO:0007669"/>
    <property type="project" value="TreeGrafter"/>
</dbReference>
<evidence type="ECO:0000256" key="3">
    <source>
        <dbReference type="ARBA" id="ARBA00022692"/>
    </source>
</evidence>
<organism evidence="8 11">
    <name type="scientific">Acinetobacter proteolyticus</name>
    <dbReference type="NCBI Taxonomy" id="1776741"/>
    <lineage>
        <taxon>Bacteria</taxon>
        <taxon>Pseudomonadati</taxon>
        <taxon>Pseudomonadota</taxon>
        <taxon>Gammaproteobacteria</taxon>
        <taxon>Moraxellales</taxon>
        <taxon>Moraxellaceae</taxon>
        <taxon>Acinetobacter</taxon>
    </lineage>
</organism>
<evidence type="ECO:0000313" key="10">
    <source>
        <dbReference type="Proteomes" id="UP000013034"/>
    </source>
</evidence>
<keyword evidence="2" id="KW-1003">Cell membrane</keyword>
<keyword evidence="4 6" id="KW-1133">Transmembrane helix</keyword>